<sequence>MTAKETLEHLFWNCPRVIAAWRKLVGHWTGDTTKQSQLESYITPPEMGERFRKWSTNRYGVAQRIWWAYCSIATDSLWILRNRATFQQESMSGAQSASEVWQAVIRQVRVALQQARNESPMSFIFNR</sequence>
<comment type="caution">
    <text evidence="1">The sequence shown here is derived from an EMBL/GenBank/DDBJ whole genome shotgun (WGS) entry which is preliminary data.</text>
</comment>
<keyword evidence="2" id="KW-1185">Reference proteome</keyword>
<dbReference type="EMBL" id="JAENGY010000499">
    <property type="protein sequence ID" value="KAG6961589.1"/>
    <property type="molecule type" value="Genomic_DNA"/>
</dbReference>
<accession>A0A8J5IGY5</accession>
<evidence type="ECO:0000313" key="1">
    <source>
        <dbReference type="EMBL" id="KAG6961589.1"/>
    </source>
</evidence>
<reference evidence="1" key="1">
    <citation type="submission" date="2021-01" db="EMBL/GenBank/DDBJ databases">
        <title>Phytophthora aleatoria, a newly-described species from Pinus radiata is distinct from Phytophthora cactorum isolates based on comparative genomics.</title>
        <authorList>
            <person name="Mcdougal R."/>
            <person name="Panda P."/>
            <person name="Williams N."/>
            <person name="Studholme D.J."/>
        </authorList>
    </citation>
    <scope>NUCLEOTIDE SEQUENCE</scope>
    <source>
        <strain evidence="1">NZFS 4037</strain>
    </source>
</reference>
<dbReference type="AlphaFoldDB" id="A0A8J5IGY5"/>
<evidence type="ECO:0000313" key="2">
    <source>
        <dbReference type="Proteomes" id="UP000709295"/>
    </source>
</evidence>
<organism evidence="1 2">
    <name type="scientific">Phytophthora aleatoria</name>
    <dbReference type="NCBI Taxonomy" id="2496075"/>
    <lineage>
        <taxon>Eukaryota</taxon>
        <taxon>Sar</taxon>
        <taxon>Stramenopiles</taxon>
        <taxon>Oomycota</taxon>
        <taxon>Peronosporomycetes</taxon>
        <taxon>Peronosporales</taxon>
        <taxon>Peronosporaceae</taxon>
        <taxon>Phytophthora</taxon>
    </lineage>
</organism>
<gene>
    <name evidence="1" type="ORF">JG688_00009007</name>
</gene>
<dbReference type="Proteomes" id="UP000709295">
    <property type="component" value="Unassembled WGS sequence"/>
</dbReference>
<proteinExistence type="predicted"/>
<name>A0A8J5IGY5_9STRA</name>
<protein>
    <recommendedName>
        <fullName evidence="3">RxLR effector protein</fullName>
    </recommendedName>
</protein>
<evidence type="ECO:0008006" key="3">
    <source>
        <dbReference type="Google" id="ProtNLM"/>
    </source>
</evidence>